<keyword evidence="4" id="KW-0378">Hydrolase</keyword>
<evidence type="ECO:0000259" key="11">
    <source>
        <dbReference type="Pfam" id="PF12705"/>
    </source>
</evidence>
<dbReference type="InterPro" id="IPR038726">
    <property type="entry name" value="PDDEXK_AddAB-type"/>
</dbReference>
<keyword evidence="3" id="KW-0227">DNA damage</keyword>
<evidence type="ECO:0000256" key="10">
    <source>
        <dbReference type="SAM" id="MobiDB-lite"/>
    </source>
</evidence>
<evidence type="ECO:0000256" key="4">
    <source>
        <dbReference type="ARBA" id="ARBA00022801"/>
    </source>
</evidence>
<gene>
    <name evidence="12" type="ORF">EV210_10693</name>
</gene>
<dbReference type="InterPro" id="IPR027417">
    <property type="entry name" value="P-loop_NTPase"/>
</dbReference>
<feature type="region of interest" description="Disordered" evidence="10">
    <location>
        <begin position="483"/>
        <end position="535"/>
    </location>
</feature>
<keyword evidence="9" id="KW-0234">DNA repair</keyword>
<dbReference type="OrthoDB" id="5413799at2"/>
<dbReference type="SUPFAM" id="SSF52540">
    <property type="entry name" value="P-loop containing nucleoside triphosphate hydrolases"/>
    <property type="match status" value="1"/>
</dbReference>
<dbReference type="GO" id="GO:0004527">
    <property type="term" value="F:exonuclease activity"/>
    <property type="evidence" value="ECO:0007669"/>
    <property type="project" value="UniProtKB-KW"/>
</dbReference>
<keyword evidence="13" id="KW-1185">Reference proteome</keyword>
<dbReference type="Proteomes" id="UP000295063">
    <property type="component" value="Unassembled WGS sequence"/>
</dbReference>
<dbReference type="GO" id="GO:0003677">
    <property type="term" value="F:DNA binding"/>
    <property type="evidence" value="ECO:0007669"/>
    <property type="project" value="UniProtKB-KW"/>
</dbReference>
<dbReference type="GO" id="GO:0006281">
    <property type="term" value="P:DNA repair"/>
    <property type="evidence" value="ECO:0007669"/>
    <property type="project" value="UniProtKB-KW"/>
</dbReference>
<evidence type="ECO:0000256" key="6">
    <source>
        <dbReference type="ARBA" id="ARBA00022839"/>
    </source>
</evidence>
<accession>A0A4R1PXE5</accession>
<evidence type="ECO:0000313" key="12">
    <source>
        <dbReference type="EMBL" id="TCL37226.1"/>
    </source>
</evidence>
<evidence type="ECO:0000313" key="13">
    <source>
        <dbReference type="Proteomes" id="UP000295063"/>
    </source>
</evidence>
<sequence length="535" mass="61698">MRFSHSRVNTFVQCPYKFKLRYLDGIETIQDPAADNPLIIGKAMHMGIEDGIPAAVRWYAEQFNILTDLHIHETIKLEILLPKVRALIDYDASTFELEVKTKDFVGYIDLIVKNGDGTVDIFDFKYSNNVDRYLESEQLHLYKYYLEKVHHLKVGHLGYIFIPKTAIRQKKTEDLYQFRRRLLETLRELKVTVSVVEYDPQKVERFFQDIQSIHSAAEYPKNPTKLCDWCDYQEYCMRGIDYMLLLPKNERVQVDRETAPVLWLYGVPFSGKTTFANQAPDVLHLNTDGNVKYVDGARLIIRDEIKVNGRIKDTVFAWQMFKDAVETLCIGQHDFKTIVIDLVEDLLEHCRIYMYDKLNITHEADAGYGKGYDMVRTEFLPQIRRLTNAGYGVILISHEIISEITKRNGDKITTIKPNLQEKYANKIAGMVDIVGRVIIEEDDRRFIKFKTDAVQFGGGRLKFGTDRVELDYDKFMALYRTAKPETNTKPRPAPQAAVINEPAGEAPEETGGEVPTEAAAPTDEDKPKRRSRRSA</sequence>
<keyword evidence="1" id="KW-0540">Nuclease</keyword>
<evidence type="ECO:0000256" key="7">
    <source>
        <dbReference type="ARBA" id="ARBA00022840"/>
    </source>
</evidence>
<comment type="caution">
    <text evidence="12">The sequence shown here is derived from an EMBL/GenBank/DDBJ whole genome shotgun (WGS) entry which is preliminary data.</text>
</comment>
<evidence type="ECO:0000256" key="1">
    <source>
        <dbReference type="ARBA" id="ARBA00022722"/>
    </source>
</evidence>
<evidence type="ECO:0000256" key="2">
    <source>
        <dbReference type="ARBA" id="ARBA00022741"/>
    </source>
</evidence>
<dbReference type="InterPro" id="IPR011604">
    <property type="entry name" value="PDDEXK-like_dom_sf"/>
</dbReference>
<dbReference type="Pfam" id="PF12705">
    <property type="entry name" value="PDDEXK_1"/>
    <property type="match status" value="1"/>
</dbReference>
<evidence type="ECO:0000256" key="3">
    <source>
        <dbReference type="ARBA" id="ARBA00022763"/>
    </source>
</evidence>
<evidence type="ECO:0000256" key="8">
    <source>
        <dbReference type="ARBA" id="ARBA00023125"/>
    </source>
</evidence>
<keyword evidence="5" id="KW-0347">Helicase</keyword>
<keyword evidence="2" id="KW-0547">Nucleotide-binding</keyword>
<organism evidence="12 13">
    <name type="scientific">Anaerospora hongkongensis</name>
    <dbReference type="NCBI Taxonomy" id="244830"/>
    <lineage>
        <taxon>Bacteria</taxon>
        <taxon>Bacillati</taxon>
        <taxon>Bacillota</taxon>
        <taxon>Negativicutes</taxon>
        <taxon>Selenomonadales</taxon>
        <taxon>Sporomusaceae</taxon>
        <taxon>Anaerospora</taxon>
    </lineage>
</organism>
<dbReference type="EMBL" id="SLUI01000006">
    <property type="protein sequence ID" value="TCL37226.1"/>
    <property type="molecule type" value="Genomic_DNA"/>
</dbReference>
<dbReference type="AlphaFoldDB" id="A0A4R1PXE5"/>
<proteinExistence type="predicted"/>
<keyword evidence="6" id="KW-0269">Exonuclease</keyword>
<reference evidence="12 13" key="1">
    <citation type="submission" date="2019-03" db="EMBL/GenBank/DDBJ databases">
        <title>Genomic Encyclopedia of Type Strains, Phase IV (KMG-IV): sequencing the most valuable type-strain genomes for metagenomic binning, comparative biology and taxonomic classification.</title>
        <authorList>
            <person name="Goeker M."/>
        </authorList>
    </citation>
    <scope>NUCLEOTIDE SEQUENCE [LARGE SCALE GENOMIC DNA]</scope>
    <source>
        <strain evidence="12 13">DSM 15969</strain>
    </source>
</reference>
<keyword evidence="7" id="KW-0067">ATP-binding</keyword>
<evidence type="ECO:0000256" key="5">
    <source>
        <dbReference type="ARBA" id="ARBA00022806"/>
    </source>
</evidence>
<name>A0A4R1PXE5_9FIRM</name>
<dbReference type="Pfam" id="PF13479">
    <property type="entry name" value="AAA_24"/>
    <property type="match status" value="1"/>
</dbReference>
<evidence type="ECO:0000256" key="9">
    <source>
        <dbReference type="ARBA" id="ARBA00023204"/>
    </source>
</evidence>
<feature type="domain" description="PD-(D/E)XK endonuclease-like" evidence="11">
    <location>
        <begin position="2"/>
        <end position="236"/>
    </location>
</feature>
<keyword evidence="8" id="KW-0238">DNA-binding</keyword>
<protein>
    <submittedName>
        <fullName evidence="12">Phage nucleotide-binding protein</fullName>
    </submittedName>
</protein>
<dbReference type="Gene3D" id="3.90.320.10">
    <property type="match status" value="1"/>
</dbReference>
<dbReference type="GO" id="GO:0005524">
    <property type="term" value="F:ATP binding"/>
    <property type="evidence" value="ECO:0007669"/>
    <property type="project" value="UniProtKB-KW"/>
</dbReference>
<dbReference type="RefSeq" id="WP_132079444.1">
    <property type="nucleotide sequence ID" value="NZ_DAIMLW010000003.1"/>
</dbReference>
<dbReference type="GO" id="GO:0004386">
    <property type="term" value="F:helicase activity"/>
    <property type="evidence" value="ECO:0007669"/>
    <property type="project" value="UniProtKB-KW"/>
</dbReference>